<gene>
    <name evidence="7" type="ORF">FKG95_21245</name>
</gene>
<evidence type="ECO:0000256" key="5">
    <source>
        <dbReference type="ARBA" id="ARBA00057039"/>
    </source>
</evidence>
<name>A0A545TG15_9PROT</name>
<evidence type="ECO:0000256" key="3">
    <source>
        <dbReference type="ARBA" id="ARBA00012260"/>
    </source>
</evidence>
<dbReference type="EC" id="4.1.3.30" evidence="3"/>
<dbReference type="SUPFAM" id="SSF51621">
    <property type="entry name" value="Phosphoenolpyruvate/pyruvate domain"/>
    <property type="match status" value="1"/>
</dbReference>
<evidence type="ECO:0000313" key="8">
    <source>
        <dbReference type="Proteomes" id="UP000315252"/>
    </source>
</evidence>
<dbReference type="InterPro" id="IPR039556">
    <property type="entry name" value="ICL/PEPM"/>
</dbReference>
<sequence>MTPQKRLRQQLAGDGIVVAPGVYDAFGAMMAERAGFETLYLSGASISYTQLGSPDIGLTGMDEVAGVVGRIRERVDLPIVVDGDAGFGNALNVQRTVRVFERSGASAIQLEDQQLPKRCGHLDGKKLVSVGEMSGKIKAATDSRTDSDTVIIARTDAVTVEGLDAALERSEAYVEAGADMLFVEAVKTEEDMRRVIEQFAGRLPIMANMVEGGKTPVMPAAQLAGIGFKLVIFPGGLVRAIAKTMSAYFEALHREGTTASFKENMLDFTQLNDLLGTQAILDGSKKYED</sequence>
<comment type="similarity">
    <text evidence="2">Belongs to the isocitrate lyase/PEP mutase superfamily. Methylisocitrate lyase family.</text>
</comment>
<evidence type="ECO:0000313" key="7">
    <source>
        <dbReference type="EMBL" id="TQV76170.1"/>
    </source>
</evidence>
<dbReference type="RefSeq" id="WP_142898433.1">
    <property type="nucleotide sequence ID" value="NZ_ML660059.1"/>
</dbReference>
<dbReference type="InterPro" id="IPR040442">
    <property type="entry name" value="Pyrv_kinase-like_dom_sf"/>
</dbReference>
<dbReference type="PANTHER" id="PTHR42905">
    <property type="entry name" value="PHOSPHOENOLPYRUVATE CARBOXYLASE"/>
    <property type="match status" value="1"/>
</dbReference>
<dbReference type="CDD" id="cd00377">
    <property type="entry name" value="ICL_PEPM"/>
    <property type="match status" value="1"/>
</dbReference>
<dbReference type="AlphaFoldDB" id="A0A545TG15"/>
<comment type="function">
    <text evidence="5">Involved in the catabolism of short chain fatty acids (SCFA) via the 2-methylcitrate cycle I (propionate degradation route). Catalyzes the thermodynamically favored C-C bond cleavage of (2R,3S)-2-methylisocitrate to yield pyruvate and succinate via an alpha-carboxy-carbanion intermediate.</text>
</comment>
<reference evidence="7 8" key="1">
    <citation type="submission" date="2019-06" db="EMBL/GenBank/DDBJ databases">
        <title>Whole genome sequence for Rhodospirillaceae sp. R148.</title>
        <authorList>
            <person name="Wang G."/>
        </authorList>
    </citation>
    <scope>NUCLEOTIDE SEQUENCE [LARGE SCALE GENOMIC DNA]</scope>
    <source>
        <strain evidence="7 8">R148</strain>
    </source>
</reference>
<protein>
    <recommendedName>
        <fullName evidence="6">2-methylisocitrate lyase</fullName>
        <ecNumber evidence="3">4.1.3.30</ecNumber>
    </recommendedName>
</protein>
<dbReference type="Proteomes" id="UP000315252">
    <property type="component" value="Unassembled WGS sequence"/>
</dbReference>
<evidence type="ECO:0000256" key="6">
    <source>
        <dbReference type="ARBA" id="ARBA00073849"/>
    </source>
</evidence>
<dbReference type="EMBL" id="VHSH01000008">
    <property type="protein sequence ID" value="TQV76170.1"/>
    <property type="molecule type" value="Genomic_DNA"/>
</dbReference>
<organism evidence="7 8">
    <name type="scientific">Denitrobaculum tricleocarpae</name>
    <dbReference type="NCBI Taxonomy" id="2591009"/>
    <lineage>
        <taxon>Bacteria</taxon>
        <taxon>Pseudomonadati</taxon>
        <taxon>Pseudomonadota</taxon>
        <taxon>Alphaproteobacteria</taxon>
        <taxon>Rhodospirillales</taxon>
        <taxon>Rhodospirillaceae</taxon>
        <taxon>Denitrobaculum</taxon>
    </lineage>
</organism>
<evidence type="ECO:0000256" key="4">
    <source>
        <dbReference type="ARBA" id="ARBA00044762"/>
    </source>
</evidence>
<proteinExistence type="inferred from homology"/>
<dbReference type="FunFam" id="3.20.20.60:FF:000009">
    <property type="entry name" value="2-methylisocitrate lyase"/>
    <property type="match status" value="1"/>
</dbReference>
<dbReference type="Pfam" id="PF13714">
    <property type="entry name" value="PEP_mutase"/>
    <property type="match status" value="1"/>
</dbReference>
<accession>A0A545TG15</accession>
<comment type="subunit">
    <text evidence="4">Homotetramer; dimer of dimers.</text>
</comment>
<dbReference type="Gene3D" id="3.20.20.60">
    <property type="entry name" value="Phosphoenolpyruvate-binding domains"/>
    <property type="match status" value="1"/>
</dbReference>
<dbReference type="PROSITE" id="PS00161">
    <property type="entry name" value="ISOCITRATE_LYASE"/>
    <property type="match status" value="1"/>
</dbReference>
<evidence type="ECO:0000256" key="1">
    <source>
        <dbReference type="ARBA" id="ARBA00001050"/>
    </source>
</evidence>
<dbReference type="GO" id="GO:0046421">
    <property type="term" value="F:methylisocitrate lyase activity"/>
    <property type="evidence" value="ECO:0007669"/>
    <property type="project" value="UniProtKB-EC"/>
</dbReference>
<comment type="catalytic activity">
    <reaction evidence="1">
        <text>(2S,3R)-3-hydroxybutane-1,2,3-tricarboxylate = pyruvate + succinate</text>
        <dbReference type="Rhea" id="RHEA:16809"/>
        <dbReference type="ChEBI" id="CHEBI:15361"/>
        <dbReference type="ChEBI" id="CHEBI:30031"/>
        <dbReference type="ChEBI" id="CHEBI:57429"/>
        <dbReference type="EC" id="4.1.3.30"/>
    </reaction>
</comment>
<dbReference type="PANTHER" id="PTHR42905:SF5">
    <property type="entry name" value="CARBOXYVINYL-CARBOXYPHOSPHONATE PHOSPHORYLMUTASE, CHLOROPLASTIC"/>
    <property type="match status" value="1"/>
</dbReference>
<comment type="caution">
    <text evidence="7">The sequence shown here is derived from an EMBL/GenBank/DDBJ whole genome shotgun (WGS) entry which is preliminary data.</text>
</comment>
<evidence type="ECO:0000256" key="2">
    <source>
        <dbReference type="ARBA" id="ARBA00009282"/>
    </source>
</evidence>
<dbReference type="OrthoDB" id="9771433at2"/>
<dbReference type="InterPro" id="IPR015813">
    <property type="entry name" value="Pyrv/PenolPyrv_kinase-like_dom"/>
</dbReference>
<keyword evidence="8" id="KW-1185">Reference proteome</keyword>
<dbReference type="InterPro" id="IPR018523">
    <property type="entry name" value="Isocitrate_lyase_ph_CS"/>
</dbReference>